<comment type="caution">
    <text evidence="1">The sequence shown here is derived from an EMBL/GenBank/DDBJ whole genome shotgun (WGS) entry which is preliminary data.</text>
</comment>
<protein>
    <submittedName>
        <fullName evidence="1">Porin</fullName>
    </submittedName>
</protein>
<dbReference type="EMBL" id="VSKL01000002">
    <property type="protein sequence ID" value="TYB73558.1"/>
    <property type="molecule type" value="Genomic_DNA"/>
</dbReference>
<gene>
    <name evidence="1" type="ORF">ES675_07845</name>
</gene>
<dbReference type="Pfam" id="PF07396">
    <property type="entry name" value="Porin_O_P"/>
    <property type="match status" value="1"/>
</dbReference>
<proteinExistence type="predicted"/>
<sequence>MSIKSITFLSIILFQFVAINTLIAQTDSLSSEKINVEYTNKGFQFSTPDKNYSLHLAARLQFRFATPNDQSPVNFDDFFEDSKTAFKINRARLKIGGNAYKPWLKYYFEYDMAQGNLLDFRIMIERWDFFKIKVGQWKTYYSRERIISSGKQQMVDRSIINRPFTLDRQQGIEFSGRIFPETAADFTYHVSVLTGTGRGSTINDDNHLLYVGRLQYNLFGRELEMTGSDIKFHEKPTALLAIAAATNRSQYTRFSSAGGGNLVGYDSNEPGQYRVNQALVETALKYRGFSWQNENHIKKITDYETNTDRTLTGYYLQAGYFFSNILDFVPKPLEVAGIYSHYTPNRDIGYSQEQEMGMAFNWFFKEHRNKLTMEFTHFDYESPERVEQKEWRFRIQWDISF</sequence>
<dbReference type="InterPro" id="IPR010870">
    <property type="entry name" value="Porin_O/P"/>
</dbReference>
<evidence type="ECO:0000313" key="1">
    <source>
        <dbReference type="EMBL" id="TYB73558.1"/>
    </source>
</evidence>
<dbReference type="InterPro" id="IPR023614">
    <property type="entry name" value="Porin_dom_sf"/>
</dbReference>
<keyword evidence="2" id="KW-1185">Reference proteome</keyword>
<accession>A0A5D0QYI2</accession>
<dbReference type="RefSeq" id="WP_066247804.1">
    <property type="nucleotide sequence ID" value="NZ_VSKL01000002.1"/>
</dbReference>
<evidence type="ECO:0000313" key="2">
    <source>
        <dbReference type="Proteomes" id="UP000324358"/>
    </source>
</evidence>
<organism evidence="1 2">
    <name type="scientific">Bizionia algoritergicola</name>
    <dbReference type="NCBI Taxonomy" id="291187"/>
    <lineage>
        <taxon>Bacteria</taxon>
        <taxon>Pseudomonadati</taxon>
        <taxon>Bacteroidota</taxon>
        <taxon>Flavobacteriia</taxon>
        <taxon>Flavobacteriales</taxon>
        <taxon>Flavobacteriaceae</taxon>
        <taxon>Bizionia</taxon>
    </lineage>
</organism>
<dbReference type="OrthoDB" id="5442696at2"/>
<name>A0A5D0QYI2_9FLAO</name>
<dbReference type="AlphaFoldDB" id="A0A5D0QYI2"/>
<reference evidence="1 2" key="1">
    <citation type="submission" date="2019-08" db="EMBL/GenBank/DDBJ databases">
        <title>Genomes of Antarctic Bizionia species.</title>
        <authorList>
            <person name="Bowman J.P."/>
        </authorList>
    </citation>
    <scope>NUCLEOTIDE SEQUENCE [LARGE SCALE GENOMIC DNA]</scope>
    <source>
        <strain evidence="1 2">APA-1</strain>
    </source>
</reference>
<dbReference type="Proteomes" id="UP000324358">
    <property type="component" value="Unassembled WGS sequence"/>
</dbReference>
<dbReference type="Gene3D" id="2.40.160.10">
    <property type="entry name" value="Porin"/>
    <property type="match status" value="1"/>
</dbReference>